<organism evidence="5 6">
    <name type="scientific">Diaphorina citri</name>
    <name type="common">Asian citrus psyllid</name>
    <dbReference type="NCBI Taxonomy" id="121845"/>
    <lineage>
        <taxon>Eukaryota</taxon>
        <taxon>Metazoa</taxon>
        <taxon>Ecdysozoa</taxon>
        <taxon>Arthropoda</taxon>
        <taxon>Hexapoda</taxon>
        <taxon>Insecta</taxon>
        <taxon>Pterygota</taxon>
        <taxon>Neoptera</taxon>
        <taxon>Paraneoptera</taxon>
        <taxon>Hemiptera</taxon>
        <taxon>Sternorrhyncha</taxon>
        <taxon>Psylloidea</taxon>
        <taxon>Psyllidae</taxon>
        <taxon>Diaphorininae</taxon>
        <taxon>Diaphorina</taxon>
    </lineage>
</organism>
<dbReference type="KEGG" id="dci:103515210"/>
<dbReference type="PROSITE" id="PS01248">
    <property type="entry name" value="EGF_LAM_1"/>
    <property type="match status" value="1"/>
</dbReference>
<evidence type="ECO:0000313" key="6">
    <source>
        <dbReference type="RefSeq" id="XP_026683568.1"/>
    </source>
</evidence>
<dbReference type="AlphaFoldDB" id="A0A3Q0J9D7"/>
<evidence type="ECO:0000313" key="5">
    <source>
        <dbReference type="Proteomes" id="UP000079169"/>
    </source>
</evidence>
<dbReference type="GO" id="GO:0005604">
    <property type="term" value="C:basement membrane"/>
    <property type="evidence" value="ECO:0007669"/>
    <property type="project" value="TreeGrafter"/>
</dbReference>
<keyword evidence="3" id="KW-0732">Signal</keyword>
<feature type="domain" description="Laminin N-terminal" evidence="4">
    <location>
        <begin position="19"/>
        <end position="230"/>
    </location>
</feature>
<dbReference type="Proteomes" id="UP000079169">
    <property type="component" value="Unplaced"/>
</dbReference>
<reference evidence="6" key="1">
    <citation type="submission" date="2025-08" db="UniProtKB">
        <authorList>
            <consortium name="RefSeq"/>
        </authorList>
    </citation>
    <scope>IDENTIFICATION</scope>
</reference>
<protein>
    <submittedName>
        <fullName evidence="6">Laminin subunit alpha-like</fullName>
    </submittedName>
</protein>
<evidence type="ECO:0000256" key="3">
    <source>
        <dbReference type="SAM" id="SignalP"/>
    </source>
</evidence>
<feature type="chain" id="PRO_5017962136" evidence="3">
    <location>
        <begin position="21"/>
        <end position="458"/>
    </location>
</feature>
<evidence type="ECO:0000256" key="2">
    <source>
        <dbReference type="ARBA" id="ARBA00023292"/>
    </source>
</evidence>
<dbReference type="InterPro" id="IPR002049">
    <property type="entry name" value="LE_dom"/>
</dbReference>
<dbReference type="SUPFAM" id="SSF57196">
    <property type="entry name" value="EGF/Laminin"/>
    <property type="match status" value="1"/>
</dbReference>
<keyword evidence="5" id="KW-1185">Reference proteome</keyword>
<dbReference type="Pfam" id="PF00053">
    <property type="entry name" value="EGF_laminin"/>
    <property type="match status" value="1"/>
</dbReference>
<evidence type="ECO:0000256" key="1">
    <source>
        <dbReference type="ARBA" id="ARBA00023157"/>
    </source>
</evidence>
<gene>
    <name evidence="6" type="primary">LOC103515210</name>
</gene>
<dbReference type="InterPro" id="IPR050440">
    <property type="entry name" value="Laminin/Netrin_ECM"/>
</dbReference>
<dbReference type="SMART" id="SM00136">
    <property type="entry name" value="LamNT"/>
    <property type="match status" value="1"/>
</dbReference>
<dbReference type="GO" id="GO:0005201">
    <property type="term" value="F:extracellular matrix structural constituent"/>
    <property type="evidence" value="ECO:0007669"/>
    <property type="project" value="TreeGrafter"/>
</dbReference>
<dbReference type="InterPro" id="IPR008211">
    <property type="entry name" value="Laminin_N"/>
</dbReference>
<sequence>MSRAPPLWCFIFVLIRAACGQELTPPMFNLAAGRRVFATATCGEGVEEPELYCNLVGMNKHGTEFKEVEEEHLHIQGMCIPHSLQKVKVMRNQSVTHPGIHHERSADNGVTYSPWQYFASTATDCELYFGSESLKPITQDDSVTCTTQYSKIVPLEGGEITISLLDHRPSMKNFFNSTRLQEWTRATNVRLRLLRTKNLLGHLMSMADQDPTTTRREFHVAYVLIKMGNSPRPAVWALERSADNGVTYSPWQYFEPSIYQLILRYVNPNNETVVGKIRIVSDTVENIEQHTQVQLKPTLTPSFVTVSGITGNIPSPLVMYPGRISISIAITNKINPAAYIDYFVLLPQAFYEPSILVERELRPCTRQDQRLCRHFNYPLLTQYDSVLSEGAYTSQDDVREPPRLFLNAPEDLSALNSEELPLLNRDVSGKCPCLVNFGGKTCSQCSPGFYQYPQCKGK</sequence>
<keyword evidence="2" id="KW-0424">Laminin EGF-like domain</keyword>
<dbReference type="GeneID" id="103515210"/>
<dbReference type="PANTHER" id="PTHR10574">
    <property type="entry name" value="NETRIN/LAMININ-RELATED"/>
    <property type="match status" value="1"/>
</dbReference>
<accession>A0A3Q0J9D7</accession>
<dbReference type="Pfam" id="PF00055">
    <property type="entry name" value="Laminin_N"/>
    <property type="match status" value="2"/>
</dbReference>
<dbReference type="STRING" id="121845.A0A3Q0J9D7"/>
<feature type="signal peptide" evidence="3">
    <location>
        <begin position="1"/>
        <end position="20"/>
    </location>
</feature>
<proteinExistence type="predicted"/>
<dbReference type="Gene3D" id="2.60.120.260">
    <property type="entry name" value="Galactose-binding domain-like"/>
    <property type="match status" value="3"/>
</dbReference>
<dbReference type="GO" id="GO:0009888">
    <property type="term" value="P:tissue development"/>
    <property type="evidence" value="ECO:0007669"/>
    <property type="project" value="TreeGrafter"/>
</dbReference>
<keyword evidence="1" id="KW-1015">Disulfide bond</keyword>
<dbReference type="RefSeq" id="XP_026683568.1">
    <property type="nucleotide sequence ID" value="XM_026827767.1"/>
</dbReference>
<dbReference type="PaxDb" id="121845-A0A3Q0J9D7"/>
<name>A0A3Q0J9D7_DIACI</name>
<dbReference type="CDD" id="cd00055">
    <property type="entry name" value="EGF_Lam"/>
    <property type="match status" value="1"/>
</dbReference>
<evidence type="ECO:0000259" key="4">
    <source>
        <dbReference type="PROSITE" id="PS51117"/>
    </source>
</evidence>
<dbReference type="PANTHER" id="PTHR10574:SF406">
    <property type="entry name" value="LAMININ SUBUNIT ALPHA 5"/>
    <property type="match status" value="1"/>
</dbReference>
<dbReference type="GO" id="GO:0007411">
    <property type="term" value="P:axon guidance"/>
    <property type="evidence" value="ECO:0007669"/>
    <property type="project" value="TreeGrafter"/>
</dbReference>
<dbReference type="PROSITE" id="PS51117">
    <property type="entry name" value="LAMININ_NTER"/>
    <property type="match status" value="1"/>
</dbReference>
<dbReference type="GO" id="GO:0009887">
    <property type="term" value="P:animal organ morphogenesis"/>
    <property type="evidence" value="ECO:0007669"/>
    <property type="project" value="TreeGrafter"/>
</dbReference>
<dbReference type="Gene3D" id="2.10.25.10">
    <property type="entry name" value="Laminin"/>
    <property type="match status" value="1"/>
</dbReference>